<proteinExistence type="predicted"/>
<keyword evidence="2" id="KW-1185">Reference proteome</keyword>
<dbReference type="Proteomes" id="UP000002630">
    <property type="component" value="Linkage Group LG21"/>
</dbReference>
<name>D7G7K8_ECTSI</name>
<dbReference type="AlphaFoldDB" id="D7G7K8"/>
<accession>D7G7K8</accession>
<evidence type="ECO:0000313" key="2">
    <source>
        <dbReference type="Proteomes" id="UP000002630"/>
    </source>
</evidence>
<gene>
    <name evidence="1" type="ORF">Esi_0084_0038</name>
</gene>
<sequence length="78" mass="8878">MRLLPPTLSSDFAQGCREETCRLSTECATDVDVDAEPTLGGFKKRNASVSRDTFRDGRRVDSSRNLKLRRFCGIYQYL</sequence>
<evidence type="ECO:0000313" key="1">
    <source>
        <dbReference type="EMBL" id="CBJ27747.1"/>
    </source>
</evidence>
<reference evidence="1 2" key="1">
    <citation type="journal article" date="2010" name="Nature">
        <title>The Ectocarpus genome and the independent evolution of multicellularity in brown algae.</title>
        <authorList>
            <person name="Cock J.M."/>
            <person name="Sterck L."/>
            <person name="Rouze P."/>
            <person name="Scornet D."/>
            <person name="Allen A.E."/>
            <person name="Amoutzias G."/>
            <person name="Anthouard V."/>
            <person name="Artiguenave F."/>
            <person name="Aury J.M."/>
            <person name="Badger J.H."/>
            <person name="Beszteri B."/>
            <person name="Billiau K."/>
            <person name="Bonnet E."/>
            <person name="Bothwell J.H."/>
            <person name="Bowler C."/>
            <person name="Boyen C."/>
            <person name="Brownlee C."/>
            <person name="Carrano C.J."/>
            <person name="Charrier B."/>
            <person name="Cho G.Y."/>
            <person name="Coelho S.M."/>
            <person name="Collen J."/>
            <person name="Corre E."/>
            <person name="Da Silva C."/>
            <person name="Delage L."/>
            <person name="Delaroque N."/>
            <person name="Dittami S.M."/>
            <person name="Doulbeau S."/>
            <person name="Elias M."/>
            <person name="Farnham G."/>
            <person name="Gachon C.M."/>
            <person name="Gschloessl B."/>
            <person name="Heesch S."/>
            <person name="Jabbari K."/>
            <person name="Jubin C."/>
            <person name="Kawai H."/>
            <person name="Kimura K."/>
            <person name="Kloareg B."/>
            <person name="Kupper F.C."/>
            <person name="Lang D."/>
            <person name="Le Bail A."/>
            <person name="Leblanc C."/>
            <person name="Lerouge P."/>
            <person name="Lohr M."/>
            <person name="Lopez P.J."/>
            <person name="Martens C."/>
            <person name="Maumus F."/>
            <person name="Michel G."/>
            <person name="Miranda-Saavedra D."/>
            <person name="Morales J."/>
            <person name="Moreau H."/>
            <person name="Motomura T."/>
            <person name="Nagasato C."/>
            <person name="Napoli C.A."/>
            <person name="Nelson D.R."/>
            <person name="Nyvall-Collen P."/>
            <person name="Peters A.F."/>
            <person name="Pommier C."/>
            <person name="Potin P."/>
            <person name="Poulain J."/>
            <person name="Quesneville H."/>
            <person name="Read B."/>
            <person name="Rensing S.A."/>
            <person name="Ritter A."/>
            <person name="Rousvoal S."/>
            <person name="Samanta M."/>
            <person name="Samson G."/>
            <person name="Schroeder D.C."/>
            <person name="Segurens B."/>
            <person name="Strittmatter M."/>
            <person name="Tonon T."/>
            <person name="Tregear J.W."/>
            <person name="Valentin K."/>
            <person name="von Dassow P."/>
            <person name="Yamagishi T."/>
            <person name="Van de Peer Y."/>
            <person name="Wincker P."/>
        </authorList>
    </citation>
    <scope>NUCLEOTIDE SEQUENCE [LARGE SCALE GENOMIC DNA]</scope>
    <source>
        <strain evidence="2">Ec32 / CCAP1310/4</strain>
    </source>
</reference>
<dbReference type="EMBL" id="FN649746">
    <property type="protein sequence ID" value="CBJ27747.1"/>
    <property type="molecule type" value="Genomic_DNA"/>
</dbReference>
<dbReference type="InParanoid" id="D7G7K8"/>
<dbReference type="EMBL" id="FN649075">
    <property type="protein sequence ID" value="CBJ27747.1"/>
    <property type="molecule type" value="Genomic_DNA"/>
</dbReference>
<organism evidence="1 2">
    <name type="scientific">Ectocarpus siliculosus</name>
    <name type="common">Brown alga</name>
    <name type="synonym">Conferva siliculosa</name>
    <dbReference type="NCBI Taxonomy" id="2880"/>
    <lineage>
        <taxon>Eukaryota</taxon>
        <taxon>Sar</taxon>
        <taxon>Stramenopiles</taxon>
        <taxon>Ochrophyta</taxon>
        <taxon>PX clade</taxon>
        <taxon>Phaeophyceae</taxon>
        <taxon>Ectocarpales</taxon>
        <taxon>Ectocarpaceae</taxon>
        <taxon>Ectocarpus</taxon>
    </lineage>
</organism>
<protein>
    <submittedName>
        <fullName evidence="1">Uncharacterized protein</fullName>
    </submittedName>
</protein>